<comment type="caution">
    <text evidence="1">The sequence shown here is derived from an EMBL/GenBank/DDBJ whole genome shotgun (WGS) entry which is preliminary data.</text>
</comment>
<name>A0A0P9N4S8_9PSED</name>
<protein>
    <submittedName>
        <fullName evidence="1">Uncharacterized protein</fullName>
    </submittedName>
</protein>
<dbReference type="SUPFAM" id="SSF53474">
    <property type="entry name" value="alpha/beta-Hydrolases"/>
    <property type="match status" value="1"/>
</dbReference>
<dbReference type="EMBL" id="LJQC01000836">
    <property type="protein sequence ID" value="KPW92409.1"/>
    <property type="molecule type" value="Genomic_DNA"/>
</dbReference>
<dbReference type="InterPro" id="IPR053860">
    <property type="entry name" value="DUF6932"/>
</dbReference>
<keyword evidence="2" id="KW-1185">Reference proteome</keyword>
<dbReference type="Pfam" id="PF22014">
    <property type="entry name" value="DUF6932"/>
    <property type="match status" value="1"/>
</dbReference>
<dbReference type="RefSeq" id="WP_144431126.1">
    <property type="nucleotide sequence ID" value="NZ_LJQC01000836.1"/>
</dbReference>
<evidence type="ECO:0000313" key="1">
    <source>
        <dbReference type="EMBL" id="KPW92409.1"/>
    </source>
</evidence>
<dbReference type="PATRIC" id="fig|317659.3.peg.3957"/>
<dbReference type="Gene3D" id="3.40.50.1820">
    <property type="entry name" value="alpha/beta hydrolase"/>
    <property type="match status" value="1"/>
</dbReference>
<sequence length="395" mass="45079">MNRLPALTSKGFLPTGTHVCSAQEFIERFCLVNEKRKQIRKAFVDILDFSNSRNAVCVLIGGSYVTDKEDPHDLDVVIVLQKKEHIPSKPERLVLDGRRTDIMFCSIDEPIIASSFVRLLSYARYGHEVGVVQISLNHPDKPWETTHEPDDETFEVIKRAYFNRHLVDLNEAPGVLVTIHGLMSHADWNASLIPVANSQGWIVAPYIYGFTTPDILLNKGKRKEAVDLFRDWIFSIKEDYCQNGERISVIAHSFGTYLIGAYLNGFEEFPPVNFNTIILTGSILNEKYDWESCAGFKVARVRNEIAPNDQWVKWMPKKPAEWLGLDPLFGQAGTEGFKSKSEILTQVSNKIFDHNNVIKKDVITSMWMPFLNSNKHAGDEEDYKRIMQKIKSENL</sequence>
<dbReference type="Proteomes" id="UP000051335">
    <property type="component" value="Unassembled WGS sequence"/>
</dbReference>
<proteinExistence type="predicted"/>
<dbReference type="AlphaFoldDB" id="A0A0P9N4S8"/>
<evidence type="ECO:0000313" key="2">
    <source>
        <dbReference type="Proteomes" id="UP000051335"/>
    </source>
</evidence>
<dbReference type="InterPro" id="IPR029058">
    <property type="entry name" value="AB_hydrolase_fold"/>
</dbReference>
<accession>A0A0P9N4S8</accession>
<organism evidence="1 2">
    <name type="scientific">Pseudomonas syringae pv. coryli</name>
    <dbReference type="NCBI Taxonomy" id="317659"/>
    <lineage>
        <taxon>Bacteria</taxon>
        <taxon>Pseudomonadati</taxon>
        <taxon>Pseudomonadota</taxon>
        <taxon>Gammaproteobacteria</taxon>
        <taxon>Pseudomonadales</taxon>
        <taxon>Pseudomonadaceae</taxon>
        <taxon>Pseudomonas</taxon>
    </lineage>
</organism>
<reference evidence="1 2" key="1">
    <citation type="submission" date="2015-09" db="EMBL/GenBank/DDBJ databases">
        <title>Genome announcement of multiple Pseudomonas syringae strains.</title>
        <authorList>
            <person name="Thakur S."/>
            <person name="Wang P.W."/>
            <person name="Gong Y."/>
            <person name="Weir B.S."/>
            <person name="Guttman D.S."/>
        </authorList>
    </citation>
    <scope>NUCLEOTIDE SEQUENCE [LARGE SCALE GENOMIC DNA]</scope>
    <source>
        <strain evidence="1 2">ICMP17001</strain>
    </source>
</reference>
<gene>
    <name evidence="1" type="ORF">ALO75_02544</name>
</gene>